<sequence length="116" mass="13315">MAKHRVYTMSFGSVYPLYVAKAEKKGRAKAEVDQVIHWLTGYDQATLDARISDKTDFETFFADAPAMNPERVKITGKICGVQIEEIEEETMREIRYLDKLVDELARGRPMSKILRS</sequence>
<keyword evidence="2" id="KW-1185">Reference proteome</keyword>
<protein>
    <submittedName>
        <fullName evidence="1">DUF2200 domain-containing protein</fullName>
    </submittedName>
</protein>
<comment type="caution">
    <text evidence="1">The sequence shown here is derived from an EMBL/GenBank/DDBJ whole genome shotgun (WGS) entry which is preliminary data.</text>
</comment>
<dbReference type="EMBL" id="JAPDFL010000001">
    <property type="protein sequence ID" value="MCW1934796.1"/>
    <property type="molecule type" value="Genomic_DNA"/>
</dbReference>
<dbReference type="Pfam" id="PF09966">
    <property type="entry name" value="DUF2200"/>
    <property type="match status" value="1"/>
</dbReference>
<dbReference type="InterPro" id="IPR014580">
    <property type="entry name" value="UCP033199"/>
</dbReference>
<evidence type="ECO:0000313" key="2">
    <source>
        <dbReference type="Proteomes" id="UP001208938"/>
    </source>
</evidence>
<dbReference type="RefSeq" id="WP_264507552.1">
    <property type="nucleotide sequence ID" value="NZ_JAPDFL010000001.1"/>
</dbReference>
<accession>A0ABT3H4Q5</accession>
<evidence type="ECO:0000313" key="1">
    <source>
        <dbReference type="EMBL" id="MCW1934796.1"/>
    </source>
</evidence>
<proteinExistence type="predicted"/>
<organism evidence="1 2">
    <name type="scientific">Pararhodobacter zhoushanensis</name>
    <dbReference type="NCBI Taxonomy" id="2479545"/>
    <lineage>
        <taxon>Bacteria</taxon>
        <taxon>Pseudomonadati</taxon>
        <taxon>Pseudomonadota</taxon>
        <taxon>Alphaproteobacteria</taxon>
        <taxon>Rhodobacterales</taxon>
        <taxon>Paracoccaceae</taxon>
        <taxon>Pararhodobacter</taxon>
    </lineage>
</organism>
<name>A0ABT3H4Q5_9RHOB</name>
<dbReference type="InterPro" id="IPR023204">
    <property type="entry name" value="SP1917_dom_sf"/>
</dbReference>
<dbReference type="Proteomes" id="UP001208938">
    <property type="component" value="Unassembled WGS sequence"/>
</dbReference>
<dbReference type="PIRSF" id="PIRSF033199">
    <property type="entry name" value="UCP033199"/>
    <property type="match status" value="1"/>
</dbReference>
<gene>
    <name evidence="1" type="ORF">OKW52_21735</name>
</gene>
<dbReference type="Gene3D" id="1.10.8.290">
    <property type="entry name" value="uncharacterized protein sp1917 domain"/>
    <property type="match status" value="1"/>
</dbReference>
<reference evidence="1 2" key="1">
    <citation type="submission" date="2022-10" db="EMBL/GenBank/DDBJ databases">
        <title>Pararhodobacter sp. nov., isolated from marine algae.</title>
        <authorList>
            <person name="Choi B.J."/>
            <person name="Kim J.M."/>
            <person name="Lee J.K."/>
            <person name="Choi D.G."/>
            <person name="Jeon C.O."/>
        </authorList>
    </citation>
    <scope>NUCLEOTIDE SEQUENCE [LARGE SCALE GENOMIC DNA]</scope>
    <source>
        <strain evidence="1 2">ZQ420</strain>
    </source>
</reference>